<comment type="subcellular location">
    <subcellularLocation>
        <location evidence="1">Endomembrane system</location>
        <topology evidence="1">Multi-pass membrane protein</topology>
    </subcellularLocation>
</comment>
<gene>
    <name evidence="4" type="ordered locus">RSal33209_3105</name>
</gene>
<keyword evidence="2" id="KW-0813">Transport</keyword>
<name>A9WUF2_RENSM</name>
<dbReference type="InterPro" id="IPR045018">
    <property type="entry name" value="Azg-like"/>
</dbReference>
<evidence type="ECO:0000256" key="2">
    <source>
        <dbReference type="ARBA" id="ARBA00022448"/>
    </source>
</evidence>
<keyword evidence="3" id="KW-0812">Transmembrane</keyword>
<feature type="transmembrane region" description="Helical" evidence="3">
    <location>
        <begin position="6"/>
        <end position="39"/>
    </location>
</feature>
<dbReference type="GO" id="GO:0012505">
    <property type="term" value="C:endomembrane system"/>
    <property type="evidence" value="ECO:0007669"/>
    <property type="project" value="UniProtKB-SubCell"/>
</dbReference>
<dbReference type="PANTHER" id="PTHR43337">
    <property type="entry name" value="XANTHINE/URACIL PERMEASE C887.17-RELATED"/>
    <property type="match status" value="1"/>
</dbReference>
<evidence type="ECO:0000313" key="5">
    <source>
        <dbReference type="Proteomes" id="UP000002007"/>
    </source>
</evidence>
<proteinExistence type="predicted"/>
<keyword evidence="3" id="KW-1133">Transmembrane helix</keyword>
<keyword evidence="3" id="KW-0472">Membrane</keyword>
<dbReference type="GO" id="GO:0005886">
    <property type="term" value="C:plasma membrane"/>
    <property type="evidence" value="ECO:0007669"/>
    <property type="project" value="TreeGrafter"/>
</dbReference>
<dbReference type="PANTHER" id="PTHR43337:SF1">
    <property type="entry name" value="XANTHINE_URACIL PERMEASE C887.17-RELATED"/>
    <property type="match status" value="1"/>
</dbReference>
<accession>A9WUF2</accession>
<keyword evidence="5" id="KW-1185">Reference proteome</keyword>
<dbReference type="GO" id="GO:0005345">
    <property type="term" value="F:purine nucleobase transmembrane transporter activity"/>
    <property type="evidence" value="ECO:0007669"/>
    <property type="project" value="TreeGrafter"/>
</dbReference>
<evidence type="ECO:0000313" key="4">
    <source>
        <dbReference type="EMBL" id="ABY24823.1"/>
    </source>
</evidence>
<dbReference type="Proteomes" id="UP000002007">
    <property type="component" value="Chromosome"/>
</dbReference>
<feature type="transmembrane region" description="Helical" evidence="3">
    <location>
        <begin position="51"/>
        <end position="69"/>
    </location>
</feature>
<evidence type="ECO:0000256" key="3">
    <source>
        <dbReference type="SAM" id="Phobius"/>
    </source>
</evidence>
<sequence length="83" mass="9123">MIGQNWGIAIPAFLTFTLMPFTYSIANGLGAGFIAYVVIRTVQGKAKEIHPLLWVVAAALLGVLWHWTYPTGSWPELAEANSY</sequence>
<organism evidence="4 5">
    <name type="scientific">Renibacterium salmoninarum (strain ATCC 33209 / DSM 20767 / JCM 11484 / NBRC 15589 / NCIMB 2235)</name>
    <dbReference type="NCBI Taxonomy" id="288705"/>
    <lineage>
        <taxon>Bacteria</taxon>
        <taxon>Bacillati</taxon>
        <taxon>Actinomycetota</taxon>
        <taxon>Actinomycetes</taxon>
        <taxon>Micrococcales</taxon>
        <taxon>Micrococcaceae</taxon>
        <taxon>Renibacterium</taxon>
    </lineage>
</organism>
<dbReference type="KEGG" id="rsa:RSal33209_3105"/>
<dbReference type="HOGENOM" id="CLU_2540167_0_0_11"/>
<protein>
    <submittedName>
        <fullName evidence="4">Guanine-hypoxanthine permease</fullName>
    </submittedName>
</protein>
<dbReference type="EMBL" id="CP000910">
    <property type="protein sequence ID" value="ABY24823.1"/>
    <property type="molecule type" value="Genomic_DNA"/>
</dbReference>
<dbReference type="STRING" id="288705.RSal33209_3105"/>
<dbReference type="AlphaFoldDB" id="A9WUF2"/>
<dbReference type="eggNOG" id="COG2252">
    <property type="taxonomic scope" value="Bacteria"/>
</dbReference>
<reference evidence="5" key="1">
    <citation type="journal article" date="2008" name="J. Bacteriol.">
        <title>Genome sequence of the fish pathogen Renibacterium salmoninarum suggests reductive evolution away from an environmental Arthrobacter ancestor.</title>
        <authorList>
            <person name="Wiens G.D."/>
            <person name="Rockey D.D."/>
            <person name="Wu Z."/>
            <person name="Chang J."/>
            <person name="Levy R."/>
            <person name="Crane S."/>
            <person name="Chen D.S."/>
            <person name="Capri G.R."/>
            <person name="Burnett J.R."/>
            <person name="Sudheesh P.S."/>
            <person name="Schipma M.J."/>
            <person name="Burd H."/>
            <person name="Bhattacharyya A."/>
            <person name="Rhodes L.D."/>
            <person name="Kaul R."/>
            <person name="Strom M.S."/>
        </authorList>
    </citation>
    <scope>NUCLEOTIDE SEQUENCE [LARGE SCALE GENOMIC DNA]</scope>
    <source>
        <strain evidence="5">ATCC 33209 / DSM 20767 / JCM 11484 / NBRC 15589 / NCIMB 2235</strain>
    </source>
</reference>
<evidence type="ECO:0000256" key="1">
    <source>
        <dbReference type="ARBA" id="ARBA00004127"/>
    </source>
</evidence>